<dbReference type="RefSeq" id="WP_085465625.1">
    <property type="nucleotide sequence ID" value="NZ_FXBL01000004.1"/>
</dbReference>
<organism evidence="2 3">
    <name type="scientific">Mesorhizobium australicum</name>
    <dbReference type="NCBI Taxonomy" id="536018"/>
    <lineage>
        <taxon>Bacteria</taxon>
        <taxon>Pseudomonadati</taxon>
        <taxon>Pseudomonadota</taxon>
        <taxon>Alphaproteobacteria</taxon>
        <taxon>Hyphomicrobiales</taxon>
        <taxon>Phyllobacteriaceae</taxon>
        <taxon>Mesorhizobium</taxon>
    </lineage>
</organism>
<feature type="transmembrane region" description="Helical" evidence="1">
    <location>
        <begin position="96"/>
        <end position="121"/>
    </location>
</feature>
<sequence>MNSTRQAGIAADQTGLLGRTGRALAGAMPAWRTILAGSAIWAVAMGLTAAAKLAWMRWYEPERIALLASFFAAGGLVAFLPGIYLGRLLSRGRRDAGFAATFLALGIGTIAFTAFLFGLQYRQYYAAWHDEPLSVVWVFQFIFTVGAAVYQFLVLGTRVYFPLGFLFLVAACLWNVRRMR</sequence>
<keyword evidence="1" id="KW-0812">Transmembrane</keyword>
<evidence type="ECO:0000256" key="1">
    <source>
        <dbReference type="SAM" id="Phobius"/>
    </source>
</evidence>
<reference evidence="2 3" key="1">
    <citation type="submission" date="2017-04" db="EMBL/GenBank/DDBJ databases">
        <authorList>
            <person name="Afonso C.L."/>
            <person name="Miller P.J."/>
            <person name="Scott M.A."/>
            <person name="Spackman E."/>
            <person name="Goraichik I."/>
            <person name="Dimitrov K.M."/>
            <person name="Suarez D.L."/>
            <person name="Swayne D.E."/>
        </authorList>
    </citation>
    <scope>NUCLEOTIDE SEQUENCE [LARGE SCALE GENOMIC DNA]</scope>
    <source>
        <strain evidence="2 3">B5P</strain>
    </source>
</reference>
<feature type="transmembrane region" description="Helical" evidence="1">
    <location>
        <begin position="34"/>
        <end position="55"/>
    </location>
</feature>
<keyword evidence="1" id="KW-1133">Transmembrane helix</keyword>
<keyword evidence="1" id="KW-0472">Membrane</keyword>
<evidence type="ECO:0000313" key="2">
    <source>
        <dbReference type="EMBL" id="SMH49132.1"/>
    </source>
</evidence>
<proteinExistence type="predicted"/>
<dbReference type="Proteomes" id="UP000193083">
    <property type="component" value="Unassembled WGS sequence"/>
</dbReference>
<keyword evidence="3" id="KW-1185">Reference proteome</keyword>
<protein>
    <submittedName>
        <fullName evidence="2">Uncharacterized protein</fullName>
    </submittedName>
</protein>
<feature type="transmembrane region" description="Helical" evidence="1">
    <location>
        <begin position="133"/>
        <end position="153"/>
    </location>
</feature>
<gene>
    <name evidence="2" type="ORF">SAMN02982922_3859</name>
</gene>
<dbReference type="OrthoDB" id="8283003at2"/>
<feature type="transmembrane region" description="Helical" evidence="1">
    <location>
        <begin position="159"/>
        <end position="176"/>
    </location>
</feature>
<evidence type="ECO:0000313" key="3">
    <source>
        <dbReference type="Proteomes" id="UP000193083"/>
    </source>
</evidence>
<dbReference type="EMBL" id="FXBL01000004">
    <property type="protein sequence ID" value="SMH49132.1"/>
    <property type="molecule type" value="Genomic_DNA"/>
</dbReference>
<accession>A0A1X7PEA0</accession>
<feature type="transmembrane region" description="Helical" evidence="1">
    <location>
        <begin position="64"/>
        <end position="84"/>
    </location>
</feature>
<name>A0A1X7PEA0_9HYPH</name>
<dbReference type="AlphaFoldDB" id="A0A1X7PEA0"/>